<dbReference type="GeneID" id="97549168"/>
<dbReference type="PANTHER" id="PTHR11239:SF12">
    <property type="entry name" value="DNA-DIRECTED RNA POLYMERASE III SUBUNIT RPC10"/>
    <property type="match status" value="1"/>
</dbReference>
<dbReference type="Pfam" id="PF01096">
    <property type="entry name" value="Zn_ribbon_TFIIS"/>
    <property type="match status" value="1"/>
</dbReference>
<dbReference type="InterPro" id="IPR006288">
    <property type="entry name" value="TFS"/>
</dbReference>
<feature type="binding site" evidence="8">
    <location>
        <position position="93"/>
    </location>
    <ligand>
        <name>Zn(2+)</name>
        <dbReference type="ChEBI" id="CHEBI:29105"/>
        <label>2</label>
    </ligand>
</feature>
<dbReference type="CDD" id="cd10511">
    <property type="entry name" value="Zn-ribbon_TFS"/>
    <property type="match status" value="1"/>
</dbReference>
<keyword evidence="5" id="KW-0805">Transcription regulation</keyword>
<feature type="binding site" evidence="8">
    <location>
        <position position="65"/>
    </location>
    <ligand>
        <name>Zn(2+)</name>
        <dbReference type="ChEBI" id="CHEBI:29105"/>
        <label>2</label>
    </ligand>
</feature>
<name>A0A2V2NBJ1_9EURY</name>
<feature type="zinc finger region" description="C4-type" evidence="9">
    <location>
        <begin position="4"/>
        <end position="23"/>
    </location>
</feature>
<dbReference type="OrthoDB" id="72957at2157"/>
<dbReference type="GO" id="GO:0003676">
    <property type="term" value="F:nucleic acid binding"/>
    <property type="evidence" value="ECO:0007669"/>
    <property type="project" value="InterPro"/>
</dbReference>
<dbReference type="PROSITE" id="PS51133">
    <property type="entry name" value="ZF_TFIIS_2"/>
    <property type="match status" value="1"/>
</dbReference>
<evidence type="ECO:0000256" key="6">
    <source>
        <dbReference type="ARBA" id="ARBA00032962"/>
    </source>
</evidence>
<protein>
    <recommendedName>
        <fullName evidence="1">Transcription factor S</fullName>
    </recommendedName>
    <alternativeName>
        <fullName evidence="6">Transcription elongation factor IIS/RNA polymerase subunit homolog</fullName>
    </alternativeName>
</protein>
<dbReference type="GO" id="GO:0008270">
    <property type="term" value="F:zinc ion binding"/>
    <property type="evidence" value="ECO:0007669"/>
    <property type="project" value="UniProtKB-KW"/>
</dbReference>
<organism evidence="12 13">
    <name type="scientific">Methanospirillum lacunae</name>
    <dbReference type="NCBI Taxonomy" id="668570"/>
    <lineage>
        <taxon>Archaea</taxon>
        <taxon>Methanobacteriati</taxon>
        <taxon>Methanobacteriota</taxon>
        <taxon>Stenosarchaea group</taxon>
        <taxon>Methanomicrobia</taxon>
        <taxon>Methanomicrobiales</taxon>
        <taxon>Methanospirillaceae</taxon>
        <taxon>Methanospirillum</taxon>
    </lineage>
</organism>
<comment type="caution">
    <text evidence="12">The sequence shown here is derived from an EMBL/GenBank/DDBJ whole genome shotgun (WGS) entry which is preliminary data.</text>
</comment>
<evidence type="ECO:0000256" key="1">
    <source>
        <dbReference type="ARBA" id="ARBA00018272"/>
    </source>
</evidence>
<dbReference type="PROSITE" id="PS00466">
    <property type="entry name" value="ZF_TFIIS_1"/>
    <property type="match status" value="1"/>
</dbReference>
<dbReference type="RefSeq" id="WP_109967118.1">
    <property type="nucleotide sequence ID" value="NZ_CP176093.1"/>
</dbReference>
<evidence type="ECO:0000256" key="4">
    <source>
        <dbReference type="ARBA" id="ARBA00022833"/>
    </source>
</evidence>
<dbReference type="GO" id="GO:0006355">
    <property type="term" value="P:regulation of DNA-templated transcription"/>
    <property type="evidence" value="ECO:0007669"/>
    <property type="project" value="InterPro"/>
</dbReference>
<dbReference type="GO" id="GO:0006351">
    <property type="term" value="P:DNA-templated transcription"/>
    <property type="evidence" value="ECO:0007669"/>
    <property type="project" value="InterPro"/>
</dbReference>
<keyword evidence="7 10" id="KW-0804">Transcription</keyword>
<keyword evidence="3 9" id="KW-0863">Zinc-finger</keyword>
<evidence type="ECO:0000256" key="10">
    <source>
        <dbReference type="RuleBase" id="RU003474"/>
    </source>
</evidence>
<dbReference type="EMBL" id="QGMY01000002">
    <property type="protein sequence ID" value="PWR73838.1"/>
    <property type="molecule type" value="Genomic_DNA"/>
</dbReference>
<evidence type="ECO:0000256" key="3">
    <source>
        <dbReference type="ARBA" id="ARBA00022771"/>
    </source>
</evidence>
<dbReference type="Gene3D" id="2.20.25.10">
    <property type="match status" value="1"/>
</dbReference>
<feature type="binding site" evidence="8">
    <location>
        <position position="23"/>
    </location>
    <ligand>
        <name>Zn(2+)</name>
        <dbReference type="ChEBI" id="CHEBI:29105"/>
        <label>1</label>
    </ligand>
</feature>
<evidence type="ECO:0000313" key="13">
    <source>
        <dbReference type="Proteomes" id="UP000245657"/>
    </source>
</evidence>
<sequence length="104" mass="12096">MMFCLKCGRMLKNQGGSFVCPGCGWTKEDAPGNLMTKVDKRKEKEIVIVDDTEKIHTLPTIAIRCPECGNNEAEWWLRQLRSADESEVRFFRCTKCSKTWREYD</sequence>
<dbReference type="SUPFAM" id="SSF57783">
    <property type="entry name" value="Zinc beta-ribbon"/>
    <property type="match status" value="1"/>
</dbReference>
<dbReference type="SMART" id="SM00440">
    <property type="entry name" value="ZnF_C2C2"/>
    <property type="match status" value="1"/>
</dbReference>
<comment type="similarity">
    <text evidence="7 10">Belongs to the archaeal rpoM/eukaryotic RPA12/RPB9/RPC11 RNA polymerase family.</text>
</comment>
<dbReference type="AlphaFoldDB" id="A0A2V2NBJ1"/>
<dbReference type="PIRSF" id="PIRSF005586">
    <property type="entry name" value="RNApol_RpoM"/>
    <property type="match status" value="1"/>
</dbReference>
<evidence type="ECO:0000256" key="5">
    <source>
        <dbReference type="ARBA" id="ARBA00023015"/>
    </source>
</evidence>
<evidence type="ECO:0000313" key="12">
    <source>
        <dbReference type="EMBL" id="PWR73838.1"/>
    </source>
</evidence>
<keyword evidence="13" id="KW-1185">Reference proteome</keyword>
<dbReference type="SMART" id="SM00661">
    <property type="entry name" value="RPOL9"/>
    <property type="match status" value="1"/>
</dbReference>
<feature type="binding site" evidence="8">
    <location>
        <position position="4"/>
    </location>
    <ligand>
        <name>Zn(2+)</name>
        <dbReference type="ChEBI" id="CHEBI:29105"/>
        <label>1</label>
    </ligand>
</feature>
<dbReference type="GO" id="GO:0003899">
    <property type="term" value="F:DNA-directed RNA polymerase activity"/>
    <property type="evidence" value="ECO:0007669"/>
    <property type="project" value="InterPro"/>
</dbReference>
<proteinExistence type="inferred from homology"/>
<feature type="binding site" evidence="8">
    <location>
        <position position="68"/>
    </location>
    <ligand>
        <name>Zn(2+)</name>
        <dbReference type="ChEBI" id="CHEBI:29105"/>
        <label>2</label>
    </ligand>
</feature>
<feature type="binding site" evidence="8">
    <location>
        <position position="96"/>
    </location>
    <ligand>
        <name>Zn(2+)</name>
        <dbReference type="ChEBI" id="CHEBI:29105"/>
        <label>2</label>
    </ligand>
</feature>
<reference evidence="12 13" key="1">
    <citation type="submission" date="2018-05" db="EMBL/GenBank/DDBJ databases">
        <title>Draft genome of Methanospirillum lacunae Ki8-1.</title>
        <authorList>
            <person name="Dueholm M.S."/>
            <person name="Nielsen P.H."/>
            <person name="Bakmann L.F."/>
            <person name="Otzen D.E."/>
        </authorList>
    </citation>
    <scope>NUCLEOTIDE SEQUENCE [LARGE SCALE GENOMIC DNA]</scope>
    <source>
        <strain evidence="12 13">Ki8-1</strain>
    </source>
</reference>
<gene>
    <name evidence="12" type="ORF">DK846_01320</name>
</gene>
<dbReference type="InterPro" id="IPR001222">
    <property type="entry name" value="Znf_TFIIS"/>
</dbReference>
<feature type="domain" description="TFIIS-type" evidence="11">
    <location>
        <begin position="61"/>
        <end position="101"/>
    </location>
</feature>
<evidence type="ECO:0000259" key="11">
    <source>
        <dbReference type="PROSITE" id="PS51133"/>
    </source>
</evidence>
<dbReference type="InterPro" id="IPR001529">
    <property type="entry name" value="Zn_ribbon_RPB9"/>
</dbReference>
<evidence type="ECO:0000256" key="8">
    <source>
        <dbReference type="PIRSR" id="PIRSR005586-1"/>
    </source>
</evidence>
<accession>A0A2V2NBJ1</accession>
<evidence type="ECO:0000256" key="9">
    <source>
        <dbReference type="PIRSR" id="PIRSR005586-2"/>
    </source>
</evidence>
<dbReference type="PANTHER" id="PTHR11239">
    <property type="entry name" value="DNA-DIRECTED RNA POLYMERASE"/>
    <property type="match status" value="1"/>
</dbReference>
<evidence type="ECO:0000256" key="2">
    <source>
        <dbReference type="ARBA" id="ARBA00022723"/>
    </source>
</evidence>
<dbReference type="InterPro" id="IPR012164">
    <property type="entry name" value="Rpa12/Rpb9/Rpc10/TFS"/>
</dbReference>
<dbReference type="Proteomes" id="UP000245657">
    <property type="component" value="Unassembled WGS sequence"/>
</dbReference>
<feature type="binding site" evidence="8">
    <location>
        <position position="20"/>
    </location>
    <ligand>
        <name>Zn(2+)</name>
        <dbReference type="ChEBI" id="CHEBI:29105"/>
        <label>1</label>
    </ligand>
</feature>
<dbReference type="NCBIfam" id="TIGR01384">
    <property type="entry name" value="TFS_arch"/>
    <property type="match status" value="1"/>
</dbReference>
<keyword evidence="4 8" id="KW-0862">Zinc</keyword>
<keyword evidence="2 8" id="KW-0479">Metal-binding</keyword>
<evidence type="ECO:0000256" key="7">
    <source>
        <dbReference type="PIRNR" id="PIRNR005586"/>
    </source>
</evidence>
<feature type="binding site" evidence="8">
    <location>
        <position position="7"/>
    </location>
    <ligand>
        <name>Zn(2+)</name>
        <dbReference type="ChEBI" id="CHEBI:29105"/>
        <label>1</label>
    </ligand>
</feature>